<dbReference type="Pfam" id="PF11736">
    <property type="entry name" value="DUF3299"/>
    <property type="match status" value="1"/>
</dbReference>
<organism evidence="2 3">
    <name type="scientific">Pelagibaculum spongiae</name>
    <dbReference type="NCBI Taxonomy" id="2080658"/>
    <lineage>
        <taxon>Bacteria</taxon>
        <taxon>Pseudomonadati</taxon>
        <taxon>Pseudomonadota</taxon>
        <taxon>Gammaproteobacteria</taxon>
        <taxon>Oceanospirillales</taxon>
        <taxon>Pelagibaculum</taxon>
    </lineage>
</organism>
<accession>A0A2V1GZI5</accession>
<evidence type="ECO:0000313" key="3">
    <source>
        <dbReference type="Proteomes" id="UP000244906"/>
    </source>
</evidence>
<sequence length="172" mass="19328">MRAILLSLLLLPLFSSFSLFAADDAIKVKTLYWDQMRPPVSEEIKKRFDEQKITPIELRDYLQELGLKVLPELNGQLVRIPGYLVPLAAGDAGKATEFLLVPTVGACIHTPPPPANQMVYMKYAEGKAYSDKGWEPFWVYGVLSASSKQTEYAEALYSIDVTKIEAYQPEIK</sequence>
<dbReference type="EMBL" id="QDDL01000001">
    <property type="protein sequence ID" value="PVZ72491.1"/>
    <property type="molecule type" value="Genomic_DNA"/>
</dbReference>
<feature type="signal peptide" evidence="1">
    <location>
        <begin position="1"/>
        <end position="21"/>
    </location>
</feature>
<evidence type="ECO:0000313" key="2">
    <source>
        <dbReference type="EMBL" id="PVZ72491.1"/>
    </source>
</evidence>
<keyword evidence="3" id="KW-1185">Reference proteome</keyword>
<reference evidence="2 3" key="1">
    <citation type="submission" date="2018-04" db="EMBL/GenBank/DDBJ databases">
        <title>Thalassorhabdus spongiae gen. nov., sp. nov., isolated from a marine sponge in South-West Iceland.</title>
        <authorList>
            <person name="Knobloch S."/>
            <person name="Daussin A."/>
            <person name="Johannsson R."/>
            <person name="Marteinsson V.T."/>
        </authorList>
    </citation>
    <scope>NUCLEOTIDE SEQUENCE [LARGE SCALE GENOMIC DNA]</scope>
    <source>
        <strain evidence="2 3">Hp12</strain>
    </source>
</reference>
<evidence type="ECO:0000256" key="1">
    <source>
        <dbReference type="SAM" id="SignalP"/>
    </source>
</evidence>
<dbReference type="OrthoDB" id="9784998at2"/>
<protein>
    <submittedName>
        <fullName evidence="2">DUF3299 domain-containing protein</fullName>
    </submittedName>
</protein>
<name>A0A2V1GZI5_9GAMM</name>
<feature type="chain" id="PRO_5016058087" evidence="1">
    <location>
        <begin position="22"/>
        <end position="172"/>
    </location>
</feature>
<dbReference type="RefSeq" id="WP_133245470.1">
    <property type="nucleotide sequence ID" value="NZ_CAWNYD010000001.1"/>
</dbReference>
<proteinExistence type="predicted"/>
<dbReference type="Proteomes" id="UP000244906">
    <property type="component" value="Unassembled WGS sequence"/>
</dbReference>
<keyword evidence="1" id="KW-0732">Signal</keyword>
<comment type="caution">
    <text evidence="2">The sequence shown here is derived from an EMBL/GenBank/DDBJ whole genome shotgun (WGS) entry which is preliminary data.</text>
</comment>
<dbReference type="Gene3D" id="2.40.50.870">
    <property type="entry name" value="Protein of unknown function (DUF3299)"/>
    <property type="match status" value="1"/>
</dbReference>
<gene>
    <name evidence="2" type="ORF">DC094_05680</name>
</gene>
<dbReference type="AlphaFoldDB" id="A0A2V1GZI5"/>
<dbReference type="InterPro" id="IPR021727">
    <property type="entry name" value="DUF3299"/>
</dbReference>